<evidence type="ECO:0000256" key="1">
    <source>
        <dbReference type="SAM" id="SignalP"/>
    </source>
</evidence>
<sequence length="122" mass="13727">MKKIILTGLSFLFALTLTFAQEGTPEEKAKETVETLTEKLTLTEEQRASIYNIVVEHKKAKWTLKSDTTLSADTIKEQAAGLTATADAKIIELLTEEQKPLYGQYIEERDAKKEEEHPAETL</sequence>
<keyword evidence="3" id="KW-1185">Reference proteome</keyword>
<dbReference type="OrthoDB" id="710376at2"/>
<gene>
    <name evidence="2" type="ORF">FAZ15_18200</name>
</gene>
<dbReference type="RefSeq" id="WP_136902741.1">
    <property type="nucleotide sequence ID" value="NZ_SUME01000008.1"/>
</dbReference>
<dbReference type="EMBL" id="SUME01000008">
    <property type="protein sequence ID" value="TJZ53285.1"/>
    <property type="molecule type" value="Genomic_DNA"/>
</dbReference>
<dbReference type="Proteomes" id="UP000306808">
    <property type="component" value="Unassembled WGS sequence"/>
</dbReference>
<name>A0A4U0NGJ3_9SPHI</name>
<evidence type="ECO:0000313" key="2">
    <source>
        <dbReference type="EMBL" id="TJZ53285.1"/>
    </source>
</evidence>
<comment type="caution">
    <text evidence="2">The sequence shown here is derived from an EMBL/GenBank/DDBJ whole genome shotgun (WGS) entry which is preliminary data.</text>
</comment>
<reference evidence="2 3" key="1">
    <citation type="submission" date="2019-04" db="EMBL/GenBank/DDBJ databases">
        <title>Sphingobacterium olei sp. nov., isolated from oil-contaminated soil.</title>
        <authorList>
            <person name="Liu B."/>
        </authorList>
    </citation>
    <scope>NUCLEOTIDE SEQUENCE [LARGE SCALE GENOMIC DNA]</scope>
    <source>
        <strain evidence="2 3">HAL-9</strain>
    </source>
</reference>
<accession>A0A4U0NGJ3</accession>
<feature type="signal peptide" evidence="1">
    <location>
        <begin position="1"/>
        <end position="20"/>
    </location>
</feature>
<feature type="chain" id="PRO_5020485403" evidence="1">
    <location>
        <begin position="21"/>
        <end position="122"/>
    </location>
</feature>
<evidence type="ECO:0000313" key="3">
    <source>
        <dbReference type="Proteomes" id="UP000306808"/>
    </source>
</evidence>
<proteinExistence type="predicted"/>
<dbReference type="AlphaFoldDB" id="A0A4U0NGJ3"/>
<organism evidence="2 3">
    <name type="scientific">Sphingobacterium olei</name>
    <dbReference type="NCBI Taxonomy" id="2571155"/>
    <lineage>
        <taxon>Bacteria</taxon>
        <taxon>Pseudomonadati</taxon>
        <taxon>Bacteroidota</taxon>
        <taxon>Sphingobacteriia</taxon>
        <taxon>Sphingobacteriales</taxon>
        <taxon>Sphingobacteriaceae</taxon>
        <taxon>Sphingobacterium</taxon>
    </lineage>
</organism>
<protein>
    <submittedName>
        <fullName evidence="2">Uncharacterized protein</fullName>
    </submittedName>
</protein>
<keyword evidence="1" id="KW-0732">Signal</keyword>